<feature type="compositionally biased region" description="Basic residues" evidence="1">
    <location>
        <begin position="110"/>
        <end position="120"/>
    </location>
</feature>
<proteinExistence type="predicted"/>
<evidence type="ECO:0000313" key="2">
    <source>
        <dbReference type="EMBL" id="CAK0809874.1"/>
    </source>
</evidence>
<gene>
    <name evidence="2" type="ORF">PCOR1329_LOCUS15004</name>
</gene>
<protein>
    <submittedName>
        <fullName evidence="2">Uncharacterized protein</fullName>
    </submittedName>
</protein>
<feature type="region of interest" description="Disordered" evidence="1">
    <location>
        <begin position="1"/>
        <end position="23"/>
    </location>
</feature>
<dbReference type="Proteomes" id="UP001189429">
    <property type="component" value="Unassembled WGS sequence"/>
</dbReference>
<comment type="caution">
    <text evidence="2">The sequence shown here is derived from an EMBL/GenBank/DDBJ whole genome shotgun (WGS) entry which is preliminary data.</text>
</comment>
<feature type="non-terminal residue" evidence="2">
    <location>
        <position position="1"/>
    </location>
</feature>
<feature type="non-terminal residue" evidence="2">
    <location>
        <position position="120"/>
    </location>
</feature>
<dbReference type="EMBL" id="CAUYUJ010004508">
    <property type="protein sequence ID" value="CAK0809874.1"/>
    <property type="molecule type" value="Genomic_DNA"/>
</dbReference>
<evidence type="ECO:0000256" key="1">
    <source>
        <dbReference type="SAM" id="MobiDB-lite"/>
    </source>
</evidence>
<organism evidence="2 3">
    <name type="scientific">Prorocentrum cordatum</name>
    <dbReference type="NCBI Taxonomy" id="2364126"/>
    <lineage>
        <taxon>Eukaryota</taxon>
        <taxon>Sar</taxon>
        <taxon>Alveolata</taxon>
        <taxon>Dinophyceae</taxon>
        <taxon>Prorocentrales</taxon>
        <taxon>Prorocentraceae</taxon>
        <taxon>Prorocentrum</taxon>
    </lineage>
</organism>
<sequence>VEKPLGLRRARTLQAGGKKPRGVDVLEERAKASMAEENQALKRLQVEMRCRLRELEVQARGHQEDPWADPRALDDGEGPFERLSEAIAGSAQARRRSSTSPAPRRPAQQRGRRQLPQRRP</sequence>
<feature type="compositionally biased region" description="Basic and acidic residues" evidence="1">
    <location>
        <begin position="56"/>
        <end position="65"/>
    </location>
</feature>
<accession>A0ABN9QUB9</accession>
<keyword evidence="3" id="KW-1185">Reference proteome</keyword>
<feature type="compositionally biased region" description="Low complexity" evidence="1">
    <location>
        <begin position="88"/>
        <end position="109"/>
    </location>
</feature>
<evidence type="ECO:0000313" key="3">
    <source>
        <dbReference type="Proteomes" id="UP001189429"/>
    </source>
</evidence>
<name>A0ABN9QUB9_9DINO</name>
<feature type="region of interest" description="Disordered" evidence="1">
    <location>
        <begin position="56"/>
        <end position="120"/>
    </location>
</feature>
<feature type="compositionally biased region" description="Basic residues" evidence="1">
    <location>
        <begin position="1"/>
        <end position="11"/>
    </location>
</feature>
<reference evidence="2" key="1">
    <citation type="submission" date="2023-10" db="EMBL/GenBank/DDBJ databases">
        <authorList>
            <person name="Chen Y."/>
            <person name="Shah S."/>
            <person name="Dougan E. K."/>
            <person name="Thang M."/>
            <person name="Chan C."/>
        </authorList>
    </citation>
    <scope>NUCLEOTIDE SEQUENCE [LARGE SCALE GENOMIC DNA]</scope>
</reference>
<feature type="compositionally biased region" description="Basic and acidic residues" evidence="1">
    <location>
        <begin position="71"/>
        <end position="84"/>
    </location>
</feature>